<dbReference type="Gene3D" id="1.10.10.60">
    <property type="entry name" value="Homeodomain-like"/>
    <property type="match status" value="1"/>
</dbReference>
<evidence type="ECO:0000259" key="14">
    <source>
        <dbReference type="PROSITE" id="PS51504"/>
    </source>
</evidence>
<evidence type="ECO:0000256" key="11">
    <source>
        <dbReference type="SAM" id="Coils"/>
    </source>
</evidence>
<dbReference type="InterPro" id="IPR001005">
    <property type="entry name" value="SANT/Myb"/>
</dbReference>
<evidence type="ECO:0000256" key="8">
    <source>
        <dbReference type="ARBA" id="ARBA00023125"/>
    </source>
</evidence>
<dbReference type="AlphaFoldDB" id="A0A835QFC3"/>
<evidence type="ECO:0000256" key="5">
    <source>
        <dbReference type="ARBA" id="ARBA00022895"/>
    </source>
</evidence>
<dbReference type="InterPro" id="IPR036388">
    <property type="entry name" value="WH-like_DNA-bd_sf"/>
</dbReference>
<keyword evidence="9" id="KW-0804">Transcription</keyword>
<keyword evidence="6" id="KW-0805">Transcription regulation</keyword>
<dbReference type="PROSITE" id="PS51294">
    <property type="entry name" value="HTH_MYB"/>
    <property type="match status" value="1"/>
</dbReference>
<dbReference type="SMART" id="SM00526">
    <property type="entry name" value="H15"/>
    <property type="match status" value="1"/>
</dbReference>
<evidence type="ECO:0000313" key="16">
    <source>
        <dbReference type="Proteomes" id="UP000636800"/>
    </source>
</evidence>
<evidence type="ECO:0000256" key="9">
    <source>
        <dbReference type="ARBA" id="ARBA00023163"/>
    </source>
</evidence>
<dbReference type="InterPro" id="IPR017930">
    <property type="entry name" value="Myb_dom"/>
</dbReference>
<evidence type="ECO:0000313" key="15">
    <source>
        <dbReference type="EMBL" id="KAG0469801.1"/>
    </source>
</evidence>
<dbReference type="SUPFAM" id="SSF46785">
    <property type="entry name" value="Winged helix' DNA-binding domain"/>
    <property type="match status" value="1"/>
</dbReference>
<dbReference type="Proteomes" id="UP000636800">
    <property type="component" value="Unassembled WGS sequence"/>
</dbReference>
<feature type="coiled-coil region" evidence="11">
    <location>
        <begin position="312"/>
        <end position="356"/>
    </location>
</feature>
<evidence type="ECO:0000256" key="4">
    <source>
        <dbReference type="ARBA" id="ARBA00022454"/>
    </source>
</evidence>
<evidence type="ECO:0000256" key="1">
    <source>
        <dbReference type="ARBA" id="ARBA00004574"/>
    </source>
</evidence>
<dbReference type="Gene3D" id="1.10.10.10">
    <property type="entry name" value="Winged helix-like DNA-binding domain superfamily/Winged helix DNA-binding domain"/>
    <property type="match status" value="1"/>
</dbReference>
<keyword evidence="8" id="KW-0238">DNA-binding</keyword>
<dbReference type="Pfam" id="PF00538">
    <property type="entry name" value="Linker_histone"/>
    <property type="match status" value="1"/>
</dbReference>
<comment type="subunit">
    <text evidence="3">Forms a homodimer and heterodimers.</text>
</comment>
<dbReference type="PROSITE" id="PS50090">
    <property type="entry name" value="MYB_LIKE"/>
    <property type="match status" value="1"/>
</dbReference>
<gene>
    <name evidence="15" type="ORF">HPP92_016501</name>
</gene>
<evidence type="ECO:0008006" key="17">
    <source>
        <dbReference type="Google" id="ProtNLM"/>
    </source>
</evidence>
<feature type="domain" description="HTH myb-type" evidence="13">
    <location>
        <begin position="72"/>
        <end position="133"/>
    </location>
</feature>
<dbReference type="GO" id="GO:0000781">
    <property type="term" value="C:chromosome, telomeric region"/>
    <property type="evidence" value="ECO:0007669"/>
    <property type="project" value="UniProtKB-SubCell"/>
</dbReference>
<evidence type="ECO:0000259" key="13">
    <source>
        <dbReference type="PROSITE" id="PS51294"/>
    </source>
</evidence>
<keyword evidence="7 11" id="KW-0175">Coiled coil</keyword>
<dbReference type="SUPFAM" id="SSF46689">
    <property type="entry name" value="Homeodomain-like"/>
    <property type="match status" value="1"/>
</dbReference>
<dbReference type="Pfam" id="PF00249">
    <property type="entry name" value="Myb_DNA-binding"/>
    <property type="match status" value="1"/>
</dbReference>
<comment type="subcellular location">
    <subcellularLocation>
        <location evidence="1">Chromosome</location>
        <location evidence="1">Telomere</location>
    </subcellularLocation>
    <subcellularLocation>
        <location evidence="2">Nucleus</location>
        <location evidence="2">Nucleolus</location>
    </subcellularLocation>
</comment>
<dbReference type="GO" id="GO:0003691">
    <property type="term" value="F:double-stranded telomeric DNA binding"/>
    <property type="evidence" value="ECO:0007669"/>
    <property type="project" value="InterPro"/>
</dbReference>
<evidence type="ECO:0000256" key="3">
    <source>
        <dbReference type="ARBA" id="ARBA00011414"/>
    </source>
</evidence>
<dbReference type="GO" id="GO:0000786">
    <property type="term" value="C:nucleosome"/>
    <property type="evidence" value="ECO:0007669"/>
    <property type="project" value="InterPro"/>
</dbReference>
<reference evidence="15 16" key="1">
    <citation type="journal article" date="2020" name="Nat. Food">
        <title>A phased Vanilla planifolia genome enables genetic improvement of flavour and production.</title>
        <authorList>
            <person name="Hasing T."/>
            <person name="Tang H."/>
            <person name="Brym M."/>
            <person name="Khazi F."/>
            <person name="Huang T."/>
            <person name="Chambers A.H."/>
        </authorList>
    </citation>
    <scope>NUCLEOTIDE SEQUENCE [LARGE SCALE GENOMIC DNA]</scope>
    <source>
        <tissue evidence="15">Leaf</tissue>
    </source>
</reference>
<name>A0A835QFC3_VANPL</name>
<feature type="domain" description="H15" evidence="14">
    <location>
        <begin position="200"/>
        <end position="271"/>
    </location>
</feature>
<keyword evidence="4" id="KW-0158">Chromosome</keyword>
<sequence>MARCSVGAEVKSLFGFKNPSYASFELVHKRGCDGTDSSSPTPRPFPRDFDISNEMLDTAPNFAIASRVFIISMGAPKQKWTAEEESALKAGVAKHGSGNWRTILRDPEFSGILFLRSNVDLKDKWRNMRVTANGCGSREKARAVFKRSKNVSKHDDNLLAISKHDDNPLAIGMVAENVDDELVGCKPLEMSSTAPHITGSKRSLSKMEGLIMEAITWLKEPKGSNKTAIATYIEEQYVVPTDFKFLLSAKLKALIGCGKLIKVKRKYRIAPPSPAIAEGRKSKASYSEAKRSEDEKCMAKLQIDAELERMRNMSAQEAAAAAAQAIAEAEKAIAEAEEATQEAEAAEADAEAAQAFAEAAMLTLKSRNTAKVVALPDRL</sequence>
<dbReference type="CDD" id="cd00073">
    <property type="entry name" value="H15"/>
    <property type="match status" value="1"/>
</dbReference>
<evidence type="ECO:0000256" key="2">
    <source>
        <dbReference type="ARBA" id="ARBA00004604"/>
    </source>
</evidence>
<dbReference type="EMBL" id="JADCNL010000008">
    <property type="protein sequence ID" value="KAG0469801.1"/>
    <property type="molecule type" value="Genomic_DNA"/>
</dbReference>
<feature type="domain" description="Myb-like" evidence="12">
    <location>
        <begin position="77"/>
        <end position="129"/>
    </location>
</feature>
<keyword evidence="5" id="KW-0779">Telomere</keyword>
<comment type="caution">
    <text evidence="15">The sequence shown here is derived from an EMBL/GenBank/DDBJ whole genome shotgun (WGS) entry which is preliminary data.</text>
</comment>
<dbReference type="InterPro" id="IPR009057">
    <property type="entry name" value="Homeodomain-like_sf"/>
</dbReference>
<dbReference type="InterPro" id="IPR005818">
    <property type="entry name" value="Histone_H1/H5_H15"/>
</dbReference>
<evidence type="ECO:0000259" key="12">
    <source>
        <dbReference type="PROSITE" id="PS50090"/>
    </source>
</evidence>
<evidence type="ECO:0000256" key="10">
    <source>
        <dbReference type="ARBA" id="ARBA00023242"/>
    </source>
</evidence>
<keyword evidence="10" id="KW-0539">Nucleus</keyword>
<organism evidence="15 16">
    <name type="scientific">Vanilla planifolia</name>
    <name type="common">Vanilla</name>
    <dbReference type="NCBI Taxonomy" id="51239"/>
    <lineage>
        <taxon>Eukaryota</taxon>
        <taxon>Viridiplantae</taxon>
        <taxon>Streptophyta</taxon>
        <taxon>Embryophyta</taxon>
        <taxon>Tracheophyta</taxon>
        <taxon>Spermatophyta</taxon>
        <taxon>Magnoliopsida</taxon>
        <taxon>Liliopsida</taxon>
        <taxon>Asparagales</taxon>
        <taxon>Orchidaceae</taxon>
        <taxon>Vanilloideae</taxon>
        <taxon>Vanilleae</taxon>
        <taxon>Vanilla</taxon>
    </lineage>
</organism>
<dbReference type="GO" id="GO:0005730">
    <property type="term" value="C:nucleolus"/>
    <property type="evidence" value="ECO:0007669"/>
    <property type="project" value="UniProtKB-SubCell"/>
</dbReference>
<dbReference type="FunFam" id="1.10.10.60:FF:000168">
    <property type="entry name" value="Telomere repeat-binding factor 1"/>
    <property type="match status" value="1"/>
</dbReference>
<dbReference type="PANTHER" id="PTHR46267">
    <property type="entry name" value="SINGLE MYB HISTONE 4"/>
    <property type="match status" value="1"/>
</dbReference>
<dbReference type="PANTHER" id="PTHR46267:SF8">
    <property type="entry name" value="TELOMERE REPEAT-BINDING FACTOR 1"/>
    <property type="match status" value="1"/>
</dbReference>
<keyword evidence="16" id="KW-1185">Reference proteome</keyword>
<proteinExistence type="predicted"/>
<dbReference type="PROSITE" id="PS51504">
    <property type="entry name" value="H15"/>
    <property type="match status" value="1"/>
</dbReference>
<accession>A0A835QFC3</accession>
<evidence type="ECO:0000256" key="6">
    <source>
        <dbReference type="ARBA" id="ARBA00023015"/>
    </source>
</evidence>
<protein>
    <recommendedName>
        <fullName evidence="17">MYB transcription factor</fullName>
    </recommendedName>
</protein>
<dbReference type="GO" id="GO:0006334">
    <property type="term" value="P:nucleosome assembly"/>
    <property type="evidence" value="ECO:0007669"/>
    <property type="project" value="InterPro"/>
</dbReference>
<dbReference type="SMART" id="SM00717">
    <property type="entry name" value="SANT"/>
    <property type="match status" value="1"/>
</dbReference>
<dbReference type="InterPro" id="IPR036390">
    <property type="entry name" value="WH_DNA-bd_sf"/>
</dbReference>
<dbReference type="CDD" id="cd11660">
    <property type="entry name" value="SANT_TRF"/>
    <property type="match status" value="1"/>
</dbReference>
<evidence type="ECO:0000256" key="7">
    <source>
        <dbReference type="ARBA" id="ARBA00023054"/>
    </source>
</evidence>
<dbReference type="InterPro" id="IPR044597">
    <property type="entry name" value="SMH1-6"/>
</dbReference>